<dbReference type="SUPFAM" id="SSF56112">
    <property type="entry name" value="Protein kinase-like (PK-like)"/>
    <property type="match status" value="1"/>
</dbReference>
<evidence type="ECO:0000256" key="1">
    <source>
        <dbReference type="SAM" id="MobiDB-lite"/>
    </source>
</evidence>
<protein>
    <recommendedName>
        <fullName evidence="4">Aminoglycoside phosphotransferase domain-containing protein</fullName>
    </recommendedName>
</protein>
<name>A0A370P9U0_ASPPH</name>
<reference evidence="2 3" key="1">
    <citation type="submission" date="2018-07" db="EMBL/GenBank/DDBJ databases">
        <title>Section-level genome sequencing of Aspergillus section Nigri to investigate inter- and intra-species variation.</title>
        <authorList>
            <consortium name="DOE Joint Genome Institute"/>
            <person name="Vesth T.C."/>
            <person name="Nybo J.L."/>
            <person name="Theobald S."/>
            <person name="Frisvad J.C."/>
            <person name="Larsen T.O."/>
            <person name="Nielsen K.F."/>
            <person name="Hoof J.B."/>
            <person name="Brandl J."/>
            <person name="Salamov A."/>
            <person name="Riley R."/>
            <person name="Gladden J.M."/>
            <person name="Phatale P."/>
            <person name="Nielsen M.T."/>
            <person name="Lyhne E.K."/>
            <person name="Kogle M.E."/>
            <person name="Strasser K."/>
            <person name="McDonnell E."/>
            <person name="Barry K."/>
            <person name="Clum A."/>
            <person name="Chen C."/>
            <person name="Nolan M."/>
            <person name="Sandor L."/>
            <person name="Kuo A."/>
            <person name="Lipzen A."/>
            <person name="Hainaut M."/>
            <person name="Drula E."/>
            <person name="Tsang A."/>
            <person name="Magnuson J.K."/>
            <person name="Henrissat B."/>
            <person name="Wiebenga A."/>
            <person name="Simmons B.A."/>
            <person name="Makela M.R."/>
            <person name="De vries R.P."/>
            <person name="Grigoriev I.V."/>
            <person name="Mortensen U.H."/>
            <person name="Baker S.E."/>
            <person name="Andersen M.R."/>
        </authorList>
    </citation>
    <scope>NUCLEOTIDE SEQUENCE [LARGE SCALE GENOMIC DNA]</scope>
    <source>
        <strain evidence="2 3">ATCC 13157</strain>
    </source>
</reference>
<proteinExistence type="predicted"/>
<evidence type="ECO:0000313" key="2">
    <source>
        <dbReference type="EMBL" id="RDK38947.1"/>
    </source>
</evidence>
<dbReference type="AlphaFoldDB" id="A0A370P9U0"/>
<dbReference type="Proteomes" id="UP000254937">
    <property type="component" value="Unassembled WGS sequence"/>
</dbReference>
<evidence type="ECO:0000313" key="3">
    <source>
        <dbReference type="Proteomes" id="UP000254937"/>
    </source>
</evidence>
<dbReference type="InterPro" id="IPR011009">
    <property type="entry name" value="Kinase-like_dom_sf"/>
</dbReference>
<evidence type="ECO:0008006" key="4">
    <source>
        <dbReference type="Google" id="ProtNLM"/>
    </source>
</evidence>
<organism evidence="2 3">
    <name type="scientific">Aspergillus phoenicis ATCC 13157</name>
    <dbReference type="NCBI Taxonomy" id="1353007"/>
    <lineage>
        <taxon>Eukaryota</taxon>
        <taxon>Fungi</taxon>
        <taxon>Dikarya</taxon>
        <taxon>Ascomycota</taxon>
        <taxon>Pezizomycotina</taxon>
        <taxon>Eurotiomycetes</taxon>
        <taxon>Eurotiomycetidae</taxon>
        <taxon>Eurotiales</taxon>
        <taxon>Aspergillaceae</taxon>
        <taxon>Aspergillus</taxon>
    </lineage>
</organism>
<keyword evidence="3" id="KW-1185">Reference proteome</keyword>
<dbReference type="EMBL" id="KZ851863">
    <property type="protein sequence ID" value="RDK38947.1"/>
    <property type="molecule type" value="Genomic_DNA"/>
</dbReference>
<gene>
    <name evidence="2" type="ORF">M752DRAFT_329511</name>
</gene>
<sequence>MMWSFSFRDRVFDMAGEDFKVVKQLTEEDDEELGQRKVQAIAKRLDQKYLLKIRYQLDPKDCDLDDPKEILEFSEQDFCHEAELTQLLSTHGYGPRYHNHETQNQPEWMPFPGGYLEFIVMDFPPGENVDEIQFDLTDRQRKSIRTKLANLLELMRKNDYCMSEQHPSYLHYDAQADNLYLVDLSGFGYIDSAKSYPIDEESPFVTAFNLWWKEYLKSTRGQESTGIPLSHQPIKKENQPPGKT</sequence>
<feature type="region of interest" description="Disordered" evidence="1">
    <location>
        <begin position="223"/>
        <end position="244"/>
    </location>
</feature>
<accession>A0A370P9U0</accession>